<feature type="transmembrane region" description="Helical" evidence="3">
    <location>
        <begin position="24"/>
        <end position="44"/>
    </location>
</feature>
<keyword evidence="7" id="KW-1185">Reference proteome</keyword>
<dbReference type="GO" id="GO:0030313">
    <property type="term" value="C:cell envelope"/>
    <property type="evidence" value="ECO:0007669"/>
    <property type="project" value="UniProtKB-SubCell"/>
</dbReference>
<dbReference type="Pfam" id="PF25963">
    <property type="entry name" value="Beta-barrel_AAEA"/>
    <property type="match status" value="1"/>
</dbReference>
<gene>
    <name evidence="6" type="ORF">BIU88_00060</name>
</gene>
<dbReference type="STRING" id="274537.BIU88_00060"/>
<feature type="region of interest" description="Disordered" evidence="2">
    <location>
        <begin position="1"/>
        <end position="20"/>
    </location>
</feature>
<accession>A0A1D8CX67</accession>
<evidence type="ECO:0000256" key="3">
    <source>
        <dbReference type="SAM" id="Phobius"/>
    </source>
</evidence>
<dbReference type="InterPro" id="IPR058634">
    <property type="entry name" value="AaeA-lik-b-barrel"/>
</dbReference>
<dbReference type="Proteomes" id="UP000095185">
    <property type="component" value="Chromosome"/>
</dbReference>
<dbReference type="InterPro" id="IPR058625">
    <property type="entry name" value="MdtA-like_BSH"/>
</dbReference>
<evidence type="ECO:0000256" key="1">
    <source>
        <dbReference type="ARBA" id="ARBA00004196"/>
    </source>
</evidence>
<comment type="subcellular location">
    <subcellularLocation>
        <location evidence="1">Cell envelope</location>
    </subcellularLocation>
</comment>
<protein>
    <submittedName>
        <fullName evidence="6">Efflux transporter periplasmic adaptor subunit</fullName>
    </submittedName>
</protein>
<evidence type="ECO:0000259" key="4">
    <source>
        <dbReference type="Pfam" id="PF25917"/>
    </source>
</evidence>
<name>A0A1D8CX67_CHLLM</name>
<dbReference type="Gene3D" id="2.40.50.100">
    <property type="match status" value="1"/>
</dbReference>
<keyword evidence="3" id="KW-0472">Membrane</keyword>
<dbReference type="AlphaFoldDB" id="A0A1D8CX67"/>
<reference evidence="6" key="1">
    <citation type="submission" date="2016-09" db="EMBL/GenBank/DDBJ databases">
        <title>Genome sequence of Chlorobaculum limnaeum.</title>
        <authorList>
            <person name="Liu Z."/>
            <person name="Tank M."/>
            <person name="Bryant D.A."/>
        </authorList>
    </citation>
    <scope>NUCLEOTIDE SEQUENCE [LARGE SCALE GENOMIC DNA]</scope>
    <source>
        <strain evidence="6">DSM 1677</strain>
    </source>
</reference>
<keyword evidence="3" id="KW-0812">Transmembrane</keyword>
<evidence type="ECO:0000313" key="7">
    <source>
        <dbReference type="Proteomes" id="UP000095185"/>
    </source>
</evidence>
<dbReference type="OrthoDB" id="9811754at2"/>
<evidence type="ECO:0000259" key="5">
    <source>
        <dbReference type="Pfam" id="PF25963"/>
    </source>
</evidence>
<organism evidence="6 7">
    <name type="scientific">Chlorobaculum limnaeum</name>
    <dbReference type="NCBI Taxonomy" id="274537"/>
    <lineage>
        <taxon>Bacteria</taxon>
        <taxon>Pseudomonadati</taxon>
        <taxon>Chlorobiota</taxon>
        <taxon>Chlorobiia</taxon>
        <taxon>Chlorobiales</taxon>
        <taxon>Chlorobiaceae</taxon>
        <taxon>Chlorobaculum</taxon>
    </lineage>
</organism>
<dbReference type="PANTHER" id="PTHR30386:SF19">
    <property type="entry name" value="MULTIDRUG EXPORT PROTEIN EMRA-RELATED"/>
    <property type="match status" value="1"/>
</dbReference>
<dbReference type="Gene3D" id="2.40.30.170">
    <property type="match status" value="1"/>
</dbReference>
<feature type="compositionally biased region" description="Polar residues" evidence="2">
    <location>
        <begin position="1"/>
        <end position="12"/>
    </location>
</feature>
<evidence type="ECO:0000313" key="6">
    <source>
        <dbReference type="EMBL" id="AOS82691.1"/>
    </source>
</evidence>
<feature type="domain" description="Multidrug resistance protein MdtA-like barrel-sandwich hybrid" evidence="4">
    <location>
        <begin position="67"/>
        <end position="232"/>
    </location>
</feature>
<evidence type="ECO:0000256" key="2">
    <source>
        <dbReference type="SAM" id="MobiDB-lite"/>
    </source>
</evidence>
<feature type="domain" description="p-hydroxybenzoic acid efflux pump subunit AaeA-like beta-barrel" evidence="5">
    <location>
        <begin position="237"/>
        <end position="327"/>
    </location>
</feature>
<dbReference type="SUPFAM" id="SSF111369">
    <property type="entry name" value="HlyD-like secretion proteins"/>
    <property type="match status" value="1"/>
</dbReference>
<dbReference type="InterPro" id="IPR050739">
    <property type="entry name" value="MFP"/>
</dbReference>
<dbReference type="KEGG" id="clz:BIU88_00060"/>
<dbReference type="GO" id="GO:0055085">
    <property type="term" value="P:transmembrane transport"/>
    <property type="evidence" value="ECO:0007669"/>
    <property type="project" value="InterPro"/>
</dbReference>
<sequence length="330" mass="35316">MAETQQSNTESQPKGAGKPQKERSWIRMAIFGVLLGVGVVWGGMRLIRSFSYVETDNAQITGNIYPVIPRVPGKVVEVLAEDNQTVKKGDILVRIDTSDYQIRRDMAEAQLLRARAAVSAAQAEIVAAGATQRKLGADLRRSRNLQQQDVISRAELDAATAGATASSAQHAAAGDNYKAALAQAKLAEAELKNAELQLSWATITAPADGKISKKSVQPGQQVAPGQQLIAIVGSGDLWVVANFKETQLEHMRPGQKVIVRVDAFPGKEIDGHVDSISAGTGAQFTLLPPDNASGNFVKVTQRVPVKIVFDKKPELPLAAGMNVIVEVKVK</sequence>
<dbReference type="RefSeq" id="WP_069808423.1">
    <property type="nucleotide sequence ID" value="NZ_CP017305.1"/>
</dbReference>
<dbReference type="EMBL" id="CP017305">
    <property type="protein sequence ID" value="AOS82691.1"/>
    <property type="molecule type" value="Genomic_DNA"/>
</dbReference>
<keyword evidence="3" id="KW-1133">Transmembrane helix</keyword>
<dbReference type="PANTHER" id="PTHR30386">
    <property type="entry name" value="MEMBRANE FUSION SUBUNIT OF EMRAB-TOLC MULTIDRUG EFFLUX PUMP"/>
    <property type="match status" value="1"/>
</dbReference>
<dbReference type="Pfam" id="PF25917">
    <property type="entry name" value="BSH_RND"/>
    <property type="match status" value="1"/>
</dbReference>
<proteinExistence type="predicted"/>